<feature type="transmembrane region" description="Helical" evidence="1">
    <location>
        <begin position="50"/>
        <end position="68"/>
    </location>
</feature>
<keyword evidence="1" id="KW-0812">Transmembrane</keyword>
<keyword evidence="3" id="KW-1185">Reference proteome</keyword>
<keyword evidence="1" id="KW-0472">Membrane</keyword>
<proteinExistence type="predicted"/>
<evidence type="ECO:0000313" key="3">
    <source>
        <dbReference type="Proteomes" id="UP000789595"/>
    </source>
</evidence>
<sequence length="142" mass="15966">MKLLLSCCADSILGRAQFYSFVAQNKGHKEAAALLAEDVERRWRTRTQKIWIVFSLFCLFLTLIVFRWGHERSARDLAATPRTLRENVALASLAAAPLVVPYLERLNGPLLPEQKAMLASVLCRTTHQPHGRSPTCPRARPA</sequence>
<dbReference type="AlphaFoldDB" id="A0A8J2SPV1"/>
<comment type="caution">
    <text evidence="2">The sequence shown here is derived from an EMBL/GenBank/DDBJ whole genome shotgun (WGS) entry which is preliminary data.</text>
</comment>
<reference evidence="2" key="1">
    <citation type="submission" date="2021-11" db="EMBL/GenBank/DDBJ databases">
        <authorList>
            <consortium name="Genoscope - CEA"/>
            <person name="William W."/>
        </authorList>
    </citation>
    <scope>NUCLEOTIDE SEQUENCE</scope>
</reference>
<name>A0A8J2SPV1_9STRA</name>
<evidence type="ECO:0000313" key="2">
    <source>
        <dbReference type="EMBL" id="CAH0372001.1"/>
    </source>
</evidence>
<keyword evidence="1" id="KW-1133">Transmembrane helix</keyword>
<accession>A0A8J2SPV1</accession>
<protein>
    <submittedName>
        <fullName evidence="2">Uncharacterized protein</fullName>
    </submittedName>
</protein>
<organism evidence="2 3">
    <name type="scientific">Pelagomonas calceolata</name>
    <dbReference type="NCBI Taxonomy" id="35677"/>
    <lineage>
        <taxon>Eukaryota</taxon>
        <taxon>Sar</taxon>
        <taxon>Stramenopiles</taxon>
        <taxon>Ochrophyta</taxon>
        <taxon>Pelagophyceae</taxon>
        <taxon>Pelagomonadales</taxon>
        <taxon>Pelagomonadaceae</taxon>
        <taxon>Pelagomonas</taxon>
    </lineage>
</organism>
<dbReference type="Proteomes" id="UP000789595">
    <property type="component" value="Unassembled WGS sequence"/>
</dbReference>
<evidence type="ECO:0000256" key="1">
    <source>
        <dbReference type="SAM" id="Phobius"/>
    </source>
</evidence>
<gene>
    <name evidence="2" type="ORF">PECAL_3P19740</name>
</gene>
<dbReference type="EMBL" id="CAKKNE010000003">
    <property type="protein sequence ID" value="CAH0372001.1"/>
    <property type="molecule type" value="Genomic_DNA"/>
</dbReference>